<evidence type="ECO:0000256" key="6">
    <source>
        <dbReference type="ARBA" id="ARBA00022989"/>
    </source>
</evidence>
<dbReference type="Proteomes" id="UP000314983">
    <property type="component" value="Chromosome 15"/>
</dbReference>
<dbReference type="Gene3D" id="3.40.50.300">
    <property type="entry name" value="P-loop containing nucleotide triphosphate hydrolases"/>
    <property type="match status" value="1"/>
</dbReference>
<dbReference type="GO" id="GO:0001733">
    <property type="term" value="F:galactosylceramide sulfotransferase activity"/>
    <property type="evidence" value="ECO:0007669"/>
    <property type="project" value="InterPro"/>
</dbReference>
<dbReference type="GO" id="GO:0000139">
    <property type="term" value="C:Golgi membrane"/>
    <property type="evidence" value="ECO:0007669"/>
    <property type="project" value="UniProtKB-SubCell"/>
</dbReference>
<dbReference type="InterPro" id="IPR009729">
    <property type="entry name" value="Gal-3-0_sulfotransfrase"/>
</dbReference>
<accession>A0A4W4DNB6</accession>
<reference evidence="12" key="1">
    <citation type="journal article" date="2014" name="Science">
        <title>Nonhuman genetics. Genomic basis for the convergent evolution of electric organs.</title>
        <authorList>
            <person name="Gallant J.R."/>
            <person name="Traeger L.L."/>
            <person name="Volkening J.D."/>
            <person name="Moffett H."/>
            <person name="Chen P.H."/>
            <person name="Novina C.D."/>
            <person name="Phillips G.N.Jr."/>
            <person name="Anand R."/>
            <person name="Wells G.B."/>
            <person name="Pinch M."/>
            <person name="Guth R."/>
            <person name="Unguez G.A."/>
            <person name="Albert J.S."/>
            <person name="Zakon H.H."/>
            <person name="Samanta M.P."/>
            <person name="Sussman M.R."/>
        </authorList>
    </citation>
    <scope>NUCLEOTIDE SEQUENCE [LARGE SCALE GENOMIC DNA]</scope>
</reference>
<reference evidence="11" key="5">
    <citation type="submission" date="2025-09" db="UniProtKB">
        <authorList>
            <consortium name="Ensembl"/>
        </authorList>
    </citation>
    <scope>IDENTIFICATION</scope>
</reference>
<keyword evidence="12" id="KW-1185">Reference proteome</keyword>
<comment type="similarity">
    <text evidence="2">Belongs to the galactose-3-O-sulfotransferase family.</text>
</comment>
<reference evidence="12" key="2">
    <citation type="journal article" date="2017" name="Sci. Adv.">
        <title>A tail of two voltages: Proteomic comparison of the three electric organs of the electric eel.</title>
        <authorList>
            <person name="Traeger L.L."/>
            <person name="Sabat G."/>
            <person name="Barrett-Wilt G.A."/>
            <person name="Wells G.B."/>
            <person name="Sussman M.R."/>
        </authorList>
    </citation>
    <scope>NUCLEOTIDE SEQUENCE [LARGE SCALE GENOMIC DNA]</scope>
</reference>
<keyword evidence="3" id="KW-0808">Transferase</keyword>
<dbReference type="InterPro" id="IPR027417">
    <property type="entry name" value="P-loop_NTPase"/>
</dbReference>
<evidence type="ECO:0000313" key="12">
    <source>
        <dbReference type="Proteomes" id="UP000314983"/>
    </source>
</evidence>
<feature type="signal peptide" evidence="10">
    <location>
        <begin position="1"/>
        <end position="23"/>
    </location>
</feature>
<evidence type="ECO:0000256" key="1">
    <source>
        <dbReference type="ARBA" id="ARBA00004323"/>
    </source>
</evidence>
<keyword evidence="7" id="KW-0333">Golgi apparatus</keyword>
<gene>
    <name evidence="11" type="primary">GAL3ST2</name>
</gene>
<evidence type="ECO:0000313" key="11">
    <source>
        <dbReference type="Ensembl" id="ENSEEEP00000000621.1"/>
    </source>
</evidence>
<evidence type="ECO:0000256" key="8">
    <source>
        <dbReference type="ARBA" id="ARBA00023136"/>
    </source>
</evidence>
<comment type="subcellular location">
    <subcellularLocation>
        <location evidence="1">Golgi apparatus membrane</location>
        <topology evidence="1">Single-pass type II membrane protein</topology>
    </subcellularLocation>
</comment>
<keyword evidence="8" id="KW-0472">Membrane</keyword>
<protein>
    <submittedName>
        <fullName evidence="11">Uncharacterized protein</fullName>
    </submittedName>
</protein>
<dbReference type="PANTHER" id="PTHR14647">
    <property type="entry name" value="GALACTOSE-3-O-SULFOTRANSFERASE"/>
    <property type="match status" value="1"/>
</dbReference>
<evidence type="ECO:0000256" key="3">
    <source>
        <dbReference type="ARBA" id="ARBA00022679"/>
    </source>
</evidence>
<sequence length="412" mass="47859">LHFCLSVFLFCIILFLSLPLSLSSLHLYRQPFHLLNHNKSDSCHPQNHIVFLKTHKTASSTILNILFRYGDSRNLTFALPANMYSQLYYPNFFLPYFVEGVNPRRVTEFHIMCNHMRFKGLEVRKVMPVDTFYFSILRNPLSMMESLFTYYKSTQAFHSFKTLQDFLLDGGQSYNASFPSNHYARNILTFDFGLDNSAPVNKSELVKFSTSLIATVESNFHLILISEYFDESMVLLKHALCWTLEDVVSFRLNSRSEKSRSKLTPEVAEKVKQWSSLDWHLYQHFNRSFWQRIDTVLGHAKLREEVKLLRARRAELEKICLLGGGAVDPEQVHDSSVKPFQYGTAVIQGYNIRPGLNNDTHHLCQRMITPELQYTRAMYTKQFPDLVPPLKNIDTIRAKISISTELLETCDL</sequence>
<dbReference type="GO" id="GO:0009247">
    <property type="term" value="P:glycolipid biosynthetic process"/>
    <property type="evidence" value="ECO:0007669"/>
    <property type="project" value="InterPro"/>
</dbReference>
<reference evidence="11" key="4">
    <citation type="submission" date="2025-08" db="UniProtKB">
        <authorList>
            <consortium name="Ensembl"/>
        </authorList>
    </citation>
    <scope>IDENTIFICATION</scope>
</reference>
<dbReference type="OMA" id="YPHHFLA"/>
<reference evidence="11" key="3">
    <citation type="submission" date="2020-05" db="EMBL/GenBank/DDBJ databases">
        <title>Electrophorus electricus (electric eel) genome, fEleEle1, primary haplotype.</title>
        <authorList>
            <person name="Myers G."/>
            <person name="Meyer A."/>
            <person name="Fedrigo O."/>
            <person name="Formenti G."/>
            <person name="Rhie A."/>
            <person name="Tracey A."/>
            <person name="Sims Y."/>
            <person name="Jarvis E.D."/>
        </authorList>
    </citation>
    <scope>NUCLEOTIDE SEQUENCE [LARGE SCALE GENOMIC DNA]</scope>
</reference>
<proteinExistence type="inferred from homology"/>
<feature type="chain" id="PRO_5021419291" evidence="10">
    <location>
        <begin position="24"/>
        <end position="412"/>
    </location>
</feature>
<dbReference type="SUPFAM" id="SSF52540">
    <property type="entry name" value="P-loop containing nucleoside triphosphate hydrolases"/>
    <property type="match status" value="1"/>
</dbReference>
<keyword evidence="9" id="KW-0325">Glycoprotein</keyword>
<dbReference type="AlphaFoldDB" id="A0A4W4DNB6"/>
<evidence type="ECO:0000256" key="4">
    <source>
        <dbReference type="ARBA" id="ARBA00022692"/>
    </source>
</evidence>
<dbReference type="PANTHER" id="PTHR14647:SF62">
    <property type="entry name" value="GALACTOSE-3-O-SULFOTRANSFERASE 2"/>
    <property type="match status" value="1"/>
</dbReference>
<organism evidence="11 12">
    <name type="scientific">Electrophorus electricus</name>
    <name type="common">Electric eel</name>
    <name type="synonym">Gymnotus electricus</name>
    <dbReference type="NCBI Taxonomy" id="8005"/>
    <lineage>
        <taxon>Eukaryota</taxon>
        <taxon>Metazoa</taxon>
        <taxon>Chordata</taxon>
        <taxon>Craniata</taxon>
        <taxon>Vertebrata</taxon>
        <taxon>Euteleostomi</taxon>
        <taxon>Actinopterygii</taxon>
        <taxon>Neopterygii</taxon>
        <taxon>Teleostei</taxon>
        <taxon>Ostariophysi</taxon>
        <taxon>Gymnotiformes</taxon>
        <taxon>Gymnotoidei</taxon>
        <taxon>Gymnotidae</taxon>
        <taxon>Electrophorus</taxon>
    </lineage>
</organism>
<evidence type="ECO:0000256" key="7">
    <source>
        <dbReference type="ARBA" id="ARBA00023034"/>
    </source>
</evidence>
<evidence type="ECO:0000256" key="9">
    <source>
        <dbReference type="ARBA" id="ARBA00023180"/>
    </source>
</evidence>
<evidence type="ECO:0000256" key="2">
    <source>
        <dbReference type="ARBA" id="ARBA00008124"/>
    </source>
</evidence>
<keyword evidence="10" id="KW-0732">Signal</keyword>
<keyword evidence="6" id="KW-1133">Transmembrane helix</keyword>
<evidence type="ECO:0000256" key="5">
    <source>
        <dbReference type="ARBA" id="ARBA00022968"/>
    </source>
</evidence>
<dbReference type="GeneTree" id="ENSGT00950000182923"/>
<keyword evidence="5" id="KW-0735">Signal-anchor</keyword>
<name>A0A4W4DNB6_ELEEL</name>
<dbReference type="Ensembl" id="ENSEEET00000000636.2">
    <property type="protein sequence ID" value="ENSEEEP00000000621.1"/>
    <property type="gene ID" value="ENSEEEG00000000433.2"/>
</dbReference>
<evidence type="ECO:0000256" key="10">
    <source>
        <dbReference type="SAM" id="SignalP"/>
    </source>
</evidence>
<keyword evidence="4" id="KW-0812">Transmembrane</keyword>
<dbReference type="Pfam" id="PF06990">
    <property type="entry name" value="Gal-3-0_sulfotr"/>
    <property type="match status" value="1"/>
</dbReference>